<comment type="caution">
    <text evidence="1">The sequence shown here is derived from an EMBL/GenBank/DDBJ whole genome shotgun (WGS) entry which is preliminary data.</text>
</comment>
<dbReference type="EMBL" id="JADCLJ010000022">
    <property type="protein sequence ID" value="MBE4909551.1"/>
    <property type="molecule type" value="Genomic_DNA"/>
</dbReference>
<accession>A0ABR9QM22</accession>
<reference evidence="1 2" key="1">
    <citation type="submission" date="2020-10" db="EMBL/GenBank/DDBJ databases">
        <title>Bacillus sp. HD4P25, an endophyte from a halophyte.</title>
        <authorList>
            <person name="Sun J.-Q."/>
        </authorList>
    </citation>
    <scope>NUCLEOTIDE SEQUENCE [LARGE SCALE GENOMIC DNA]</scope>
    <source>
        <strain evidence="1 2">YIM 93174</strain>
    </source>
</reference>
<organism evidence="1 2">
    <name type="scientific">Litchfieldia luteola</name>
    <dbReference type="NCBI Taxonomy" id="682179"/>
    <lineage>
        <taxon>Bacteria</taxon>
        <taxon>Bacillati</taxon>
        <taxon>Bacillota</taxon>
        <taxon>Bacilli</taxon>
        <taxon>Bacillales</taxon>
        <taxon>Bacillaceae</taxon>
        <taxon>Litchfieldia</taxon>
    </lineage>
</organism>
<sequence length="54" mass="6618">MLLNDLLYKMIWDLERTEMEQNQRSMVKHDYLLPEPKQTLTKKGFGQKLKYLLF</sequence>
<keyword evidence="2" id="KW-1185">Reference proteome</keyword>
<gene>
    <name evidence="1" type="ORF">IMZ08_15980</name>
</gene>
<dbReference type="RefSeq" id="WP_193538277.1">
    <property type="nucleotide sequence ID" value="NZ_JADCLJ010000022.1"/>
</dbReference>
<dbReference type="Proteomes" id="UP001516662">
    <property type="component" value="Unassembled WGS sequence"/>
</dbReference>
<protein>
    <submittedName>
        <fullName evidence="1">Uncharacterized protein</fullName>
    </submittedName>
</protein>
<evidence type="ECO:0000313" key="2">
    <source>
        <dbReference type="Proteomes" id="UP001516662"/>
    </source>
</evidence>
<evidence type="ECO:0000313" key="1">
    <source>
        <dbReference type="EMBL" id="MBE4909551.1"/>
    </source>
</evidence>
<name>A0ABR9QM22_9BACI</name>
<proteinExistence type="predicted"/>